<name>A0A101SDW0_9ACTN</name>
<keyword evidence="2" id="KW-0813">Transport</keyword>
<accession>A0A101SDW0</accession>
<reference evidence="11 12" key="1">
    <citation type="submission" date="2015-10" db="EMBL/GenBank/DDBJ databases">
        <title>Draft genome sequence of Streptomyces canus DSM 40017, type strain for the species Streptomyces canus.</title>
        <authorList>
            <person name="Ruckert C."/>
            <person name="Winkler A."/>
            <person name="Kalinowski J."/>
            <person name="Kampfer P."/>
            <person name="Glaeser S."/>
        </authorList>
    </citation>
    <scope>NUCLEOTIDE SEQUENCE [LARGE SCALE GENOMIC DNA]</scope>
    <source>
        <strain evidence="11 12">DSM 40017</strain>
    </source>
</reference>
<dbReference type="InterPro" id="IPR011701">
    <property type="entry name" value="MFS"/>
</dbReference>
<organism evidence="11 12">
    <name type="scientific">Streptomyces canus</name>
    <dbReference type="NCBI Taxonomy" id="58343"/>
    <lineage>
        <taxon>Bacteria</taxon>
        <taxon>Bacillati</taxon>
        <taxon>Actinomycetota</taxon>
        <taxon>Actinomycetes</taxon>
        <taxon>Kitasatosporales</taxon>
        <taxon>Streptomycetaceae</taxon>
        <taxon>Streptomyces</taxon>
        <taxon>Streptomyces aurantiacus group</taxon>
    </lineage>
</organism>
<feature type="transmembrane region" description="Helical" evidence="9">
    <location>
        <begin position="431"/>
        <end position="449"/>
    </location>
</feature>
<gene>
    <name evidence="11" type="ORF">AQJ46_13745</name>
</gene>
<dbReference type="InterPro" id="IPR036259">
    <property type="entry name" value="MFS_trans_sf"/>
</dbReference>
<feature type="transmembrane region" description="Helical" evidence="9">
    <location>
        <begin position="248"/>
        <end position="267"/>
    </location>
</feature>
<feature type="transmembrane region" description="Helical" evidence="9">
    <location>
        <begin position="121"/>
        <end position="142"/>
    </location>
</feature>
<dbReference type="NCBIfam" id="TIGR00711">
    <property type="entry name" value="efflux_EmrB"/>
    <property type="match status" value="1"/>
</dbReference>
<evidence type="ECO:0000256" key="6">
    <source>
        <dbReference type="ARBA" id="ARBA00023136"/>
    </source>
</evidence>
<dbReference type="EMBL" id="LMWU01000015">
    <property type="protein sequence ID" value="KUN72085.1"/>
    <property type="molecule type" value="Genomic_DNA"/>
</dbReference>
<feature type="transmembrane region" description="Helical" evidence="9">
    <location>
        <begin position="96"/>
        <end position="115"/>
    </location>
</feature>
<evidence type="ECO:0000256" key="5">
    <source>
        <dbReference type="ARBA" id="ARBA00022989"/>
    </source>
</evidence>
<feature type="transmembrane region" description="Helical" evidence="9">
    <location>
        <begin position="356"/>
        <end position="376"/>
    </location>
</feature>
<dbReference type="PROSITE" id="PS50850">
    <property type="entry name" value="MFS"/>
    <property type="match status" value="1"/>
</dbReference>
<keyword evidence="4 9" id="KW-0812">Transmembrane</keyword>
<evidence type="ECO:0000313" key="11">
    <source>
        <dbReference type="EMBL" id="KUN72085.1"/>
    </source>
</evidence>
<evidence type="ECO:0000256" key="2">
    <source>
        <dbReference type="ARBA" id="ARBA00022448"/>
    </source>
</evidence>
<evidence type="ECO:0000256" key="4">
    <source>
        <dbReference type="ARBA" id="ARBA00022692"/>
    </source>
</evidence>
<feature type="region of interest" description="Disordered" evidence="8">
    <location>
        <begin position="1"/>
        <end position="23"/>
    </location>
</feature>
<feature type="transmembrane region" description="Helical" evidence="9">
    <location>
        <begin position="528"/>
        <end position="550"/>
    </location>
</feature>
<dbReference type="Proteomes" id="UP000053669">
    <property type="component" value="Unassembled WGS sequence"/>
</dbReference>
<dbReference type="GO" id="GO:0022857">
    <property type="term" value="F:transmembrane transporter activity"/>
    <property type="evidence" value="ECO:0007669"/>
    <property type="project" value="InterPro"/>
</dbReference>
<dbReference type="InterPro" id="IPR004638">
    <property type="entry name" value="EmrB-like"/>
</dbReference>
<feature type="transmembrane region" description="Helical" evidence="9">
    <location>
        <begin position="29"/>
        <end position="52"/>
    </location>
</feature>
<proteinExistence type="predicted"/>
<dbReference type="Pfam" id="PF07690">
    <property type="entry name" value="MFS_1"/>
    <property type="match status" value="1"/>
</dbReference>
<dbReference type="GO" id="GO:0046677">
    <property type="term" value="P:response to antibiotic"/>
    <property type="evidence" value="ECO:0007669"/>
    <property type="project" value="UniProtKB-KW"/>
</dbReference>
<keyword evidence="3" id="KW-1003">Cell membrane</keyword>
<feature type="transmembrane region" description="Helical" evidence="9">
    <location>
        <begin position="388"/>
        <end position="410"/>
    </location>
</feature>
<feature type="transmembrane region" description="Helical" evidence="9">
    <location>
        <begin position="154"/>
        <end position="177"/>
    </location>
</feature>
<evidence type="ECO:0000256" key="3">
    <source>
        <dbReference type="ARBA" id="ARBA00022475"/>
    </source>
</evidence>
<feature type="transmembrane region" description="Helical" evidence="9">
    <location>
        <begin position="295"/>
        <end position="314"/>
    </location>
</feature>
<dbReference type="SUPFAM" id="SSF103473">
    <property type="entry name" value="MFS general substrate transporter"/>
    <property type="match status" value="1"/>
</dbReference>
<evidence type="ECO:0000256" key="7">
    <source>
        <dbReference type="ARBA" id="ARBA00023251"/>
    </source>
</evidence>
<dbReference type="Gene3D" id="1.20.1720.10">
    <property type="entry name" value="Multidrug resistance protein D"/>
    <property type="match status" value="1"/>
</dbReference>
<dbReference type="STRING" id="58343.AQJ46_13745"/>
<dbReference type="Gene3D" id="1.20.1250.20">
    <property type="entry name" value="MFS general substrate transporter like domains"/>
    <property type="match status" value="1"/>
</dbReference>
<keyword evidence="5 9" id="KW-1133">Transmembrane helix</keyword>
<evidence type="ECO:0000256" key="8">
    <source>
        <dbReference type="SAM" id="MobiDB-lite"/>
    </source>
</evidence>
<feature type="transmembrane region" description="Helical" evidence="9">
    <location>
        <begin position="64"/>
        <end position="84"/>
    </location>
</feature>
<evidence type="ECO:0000256" key="9">
    <source>
        <dbReference type="SAM" id="Phobius"/>
    </source>
</evidence>
<evidence type="ECO:0000256" key="1">
    <source>
        <dbReference type="ARBA" id="ARBA00004651"/>
    </source>
</evidence>
<keyword evidence="7" id="KW-0046">Antibiotic resistance</keyword>
<feature type="transmembrane region" description="Helical" evidence="9">
    <location>
        <begin position="219"/>
        <end position="236"/>
    </location>
</feature>
<comment type="subcellular location">
    <subcellularLocation>
        <location evidence="1">Cell membrane</location>
        <topology evidence="1">Multi-pass membrane protein</topology>
    </subcellularLocation>
</comment>
<evidence type="ECO:0000259" key="10">
    <source>
        <dbReference type="PROSITE" id="PS50850"/>
    </source>
</evidence>
<sequence length="571" mass="59466">MTQDISASTPAAPPQEAAGGTAPDPKRRLAFAVVLIAGFMDLVDTTIVNVTVPSIQRDLHADYAQIEWVIAAYVLSFAALLILSGRLGDIFGRKRVFLIGMAGFTIASLLCGVAVNPEMLIVSRFVQGAMAGLMVTQILAILHVVFPPGERGKAVAIFGAVTGSSAVFGLALGGVVVQWNLFGWEWRPIFLVNVPVGIAALIAGALVIRESRAPQRPKLDLLGMPLALAAVVLLVYPLTEGRRLGWPAWTYGMIAGALVLLAVFLAYEKRRFAKVGSALVEFGVFRSRSFSIGMAVWFLFWTAVGGFFFVWTLFLQQGLGWTPMHAGLTAATFAIGVGIGAGNAPDKLVPKFGRNVLVAGGIVNAIGFVAFSVLVAHYGHSLASWQIIPVHIVSGIGFGLIVAPTLDLLLGQVPGEQAGNASGLLNTVQQLGMALGVALTGVIFFAQVAGASGDAADEAAPALKSALSSAGVTSQDQLVADFRTCVQQRADSVDPSEVPADCRKDAPKVAGAFGGAIARADSVSYSSAFRTVLLLDAGILVIAAAGFLTLPKHSRPADAAAVSPEPTEVTA</sequence>
<dbReference type="CDD" id="cd17321">
    <property type="entry name" value="MFS_MMR_MDR_like"/>
    <property type="match status" value="1"/>
</dbReference>
<feature type="transmembrane region" description="Helical" evidence="9">
    <location>
        <begin position="326"/>
        <end position="344"/>
    </location>
</feature>
<dbReference type="InterPro" id="IPR020846">
    <property type="entry name" value="MFS_dom"/>
</dbReference>
<evidence type="ECO:0000313" key="12">
    <source>
        <dbReference type="Proteomes" id="UP000053669"/>
    </source>
</evidence>
<dbReference type="PANTHER" id="PTHR42718">
    <property type="entry name" value="MAJOR FACILITATOR SUPERFAMILY MULTIDRUG TRANSPORTER MFSC"/>
    <property type="match status" value="1"/>
</dbReference>
<dbReference type="AlphaFoldDB" id="A0A101SDW0"/>
<dbReference type="RefSeq" id="WP_059205887.1">
    <property type="nucleotide sequence ID" value="NZ_KQ948659.1"/>
</dbReference>
<protein>
    <submittedName>
        <fullName evidence="11">Multidrug MFS transporter</fullName>
    </submittedName>
</protein>
<dbReference type="GO" id="GO:0005886">
    <property type="term" value="C:plasma membrane"/>
    <property type="evidence" value="ECO:0007669"/>
    <property type="project" value="UniProtKB-SubCell"/>
</dbReference>
<comment type="caution">
    <text evidence="11">The sequence shown here is derived from an EMBL/GenBank/DDBJ whole genome shotgun (WGS) entry which is preliminary data.</text>
</comment>
<dbReference type="PANTHER" id="PTHR42718:SF39">
    <property type="entry name" value="ACTINORHODIN TRANSPORTER-RELATED"/>
    <property type="match status" value="1"/>
</dbReference>
<feature type="domain" description="Major facilitator superfamily (MFS) profile" evidence="10">
    <location>
        <begin position="30"/>
        <end position="555"/>
    </location>
</feature>
<feature type="transmembrane region" description="Helical" evidence="9">
    <location>
        <begin position="189"/>
        <end position="207"/>
    </location>
</feature>
<keyword evidence="6 9" id="KW-0472">Membrane</keyword>